<reference evidence="2" key="1">
    <citation type="submission" date="2021-01" db="EMBL/GenBank/DDBJ databases">
        <authorList>
            <person name="Bezrukov I."/>
        </authorList>
    </citation>
    <scope>NUCLEOTIDE SEQUENCE</scope>
</reference>
<organism evidence="2 3">
    <name type="scientific">Arabidopsis arenosa</name>
    <name type="common">Sand rock-cress</name>
    <name type="synonym">Cardaminopsis arenosa</name>
    <dbReference type="NCBI Taxonomy" id="38785"/>
    <lineage>
        <taxon>Eukaryota</taxon>
        <taxon>Viridiplantae</taxon>
        <taxon>Streptophyta</taxon>
        <taxon>Embryophyta</taxon>
        <taxon>Tracheophyta</taxon>
        <taxon>Spermatophyta</taxon>
        <taxon>Magnoliopsida</taxon>
        <taxon>eudicotyledons</taxon>
        <taxon>Gunneridae</taxon>
        <taxon>Pentapetalae</taxon>
        <taxon>rosids</taxon>
        <taxon>malvids</taxon>
        <taxon>Brassicales</taxon>
        <taxon>Brassicaceae</taxon>
        <taxon>Camelineae</taxon>
        <taxon>Arabidopsis</taxon>
    </lineage>
</organism>
<evidence type="ECO:0000313" key="2">
    <source>
        <dbReference type="EMBL" id="CAE5959863.1"/>
    </source>
</evidence>
<sequence>MYKHKDSDGSVTREFADGLEEFMITANQMPLTQETEGEVTHPSDAKAWQHFNTVHSDFARESRNVYLGLCTDGFSPFGMSGRQYSLWPVIVTPYNLPPDMCMQQEFLFLSILVGGHGPSRHTSGQKTYARRALESAEKNGGVLPPIVEIMEQTHKRKNGVFVDGFAEQICKEVSAKIAERESQLSPGHSDQPGGLSIAEKNNILLEAAPKNKKGRIYGVGSIQVIPSASSFDPPPTSDDYVDRQTYEAERKRNNDLLTRIHGYDYLFDIVAQDFPALATALRAQRPPTQGAEAQTEEPQHQTEEAATAQGTPQA</sequence>
<dbReference type="AlphaFoldDB" id="A0A8S1ZJA0"/>
<protein>
    <submittedName>
        <fullName evidence="2">Uncharacterized protein</fullName>
    </submittedName>
</protein>
<dbReference type="Proteomes" id="UP000682877">
    <property type="component" value="Chromosome 1"/>
</dbReference>
<keyword evidence="3" id="KW-1185">Reference proteome</keyword>
<dbReference type="InterPro" id="IPR004242">
    <property type="entry name" value="Transposase_21"/>
</dbReference>
<dbReference type="Pfam" id="PF02992">
    <property type="entry name" value="Transposase_21"/>
    <property type="match status" value="1"/>
</dbReference>
<proteinExistence type="predicted"/>
<dbReference type="EMBL" id="LR999451">
    <property type="protein sequence ID" value="CAE5959863.1"/>
    <property type="molecule type" value="Genomic_DNA"/>
</dbReference>
<feature type="region of interest" description="Disordered" evidence="1">
    <location>
        <begin position="281"/>
        <end position="314"/>
    </location>
</feature>
<name>A0A8S1ZJA0_ARAAE</name>
<evidence type="ECO:0000313" key="3">
    <source>
        <dbReference type="Proteomes" id="UP000682877"/>
    </source>
</evidence>
<accession>A0A8S1ZJA0</accession>
<evidence type="ECO:0000256" key="1">
    <source>
        <dbReference type="SAM" id="MobiDB-lite"/>
    </source>
</evidence>
<gene>
    <name evidence="2" type="ORF">AARE701A_LOCUS3346</name>
</gene>